<organism evidence="5 6">
    <name type="scientific">Cercophora scortea</name>
    <dbReference type="NCBI Taxonomy" id="314031"/>
    <lineage>
        <taxon>Eukaryota</taxon>
        <taxon>Fungi</taxon>
        <taxon>Dikarya</taxon>
        <taxon>Ascomycota</taxon>
        <taxon>Pezizomycotina</taxon>
        <taxon>Sordariomycetes</taxon>
        <taxon>Sordariomycetidae</taxon>
        <taxon>Sordariales</taxon>
        <taxon>Lasiosphaeriaceae</taxon>
        <taxon>Cercophora</taxon>
    </lineage>
</organism>
<protein>
    <recommendedName>
        <fullName evidence="7">2-methylcitrate dehydratase</fullName>
    </recommendedName>
</protein>
<keyword evidence="2" id="KW-0456">Lyase</keyword>
<dbReference type="EMBL" id="JAUEPO010000002">
    <property type="protein sequence ID" value="KAK3332928.1"/>
    <property type="molecule type" value="Genomic_DNA"/>
</dbReference>
<evidence type="ECO:0000259" key="3">
    <source>
        <dbReference type="Pfam" id="PF03972"/>
    </source>
</evidence>
<name>A0AAE0MII5_9PEZI</name>
<proteinExistence type="inferred from homology"/>
<dbReference type="GO" id="GO:0051537">
    <property type="term" value="F:2 iron, 2 sulfur cluster binding"/>
    <property type="evidence" value="ECO:0007669"/>
    <property type="project" value="InterPro"/>
</dbReference>
<dbReference type="NCBIfam" id="TIGR02330">
    <property type="entry name" value="prpD"/>
    <property type="match status" value="1"/>
</dbReference>
<dbReference type="GO" id="GO:0047547">
    <property type="term" value="F:2-methylcitrate dehydratase activity"/>
    <property type="evidence" value="ECO:0007669"/>
    <property type="project" value="InterPro"/>
</dbReference>
<dbReference type="GO" id="GO:0005739">
    <property type="term" value="C:mitochondrion"/>
    <property type="evidence" value="ECO:0007669"/>
    <property type="project" value="TreeGrafter"/>
</dbReference>
<evidence type="ECO:0000313" key="5">
    <source>
        <dbReference type="EMBL" id="KAK3332928.1"/>
    </source>
</evidence>
<feature type="domain" description="MmgE/PrpD N-terminal" evidence="3">
    <location>
        <begin position="25"/>
        <end position="281"/>
    </location>
</feature>
<dbReference type="InterPro" id="IPR042188">
    <property type="entry name" value="MmgE/PrpD_sf_2"/>
</dbReference>
<evidence type="ECO:0000256" key="2">
    <source>
        <dbReference type="ARBA" id="ARBA00023239"/>
    </source>
</evidence>
<dbReference type="Gene3D" id="3.30.1330.120">
    <property type="entry name" value="2-methylcitrate dehydratase PrpD"/>
    <property type="match status" value="1"/>
</dbReference>
<dbReference type="InterPro" id="IPR036148">
    <property type="entry name" value="MmgE/PrpD_sf"/>
</dbReference>
<evidence type="ECO:0000313" key="6">
    <source>
        <dbReference type="Proteomes" id="UP001286456"/>
    </source>
</evidence>
<evidence type="ECO:0008006" key="7">
    <source>
        <dbReference type="Google" id="ProtNLM"/>
    </source>
</evidence>
<dbReference type="SUPFAM" id="SSF103378">
    <property type="entry name" value="2-methylcitrate dehydratase PrpD"/>
    <property type="match status" value="1"/>
</dbReference>
<reference evidence="5" key="2">
    <citation type="submission" date="2023-06" db="EMBL/GenBank/DDBJ databases">
        <authorList>
            <consortium name="Lawrence Berkeley National Laboratory"/>
            <person name="Haridas S."/>
            <person name="Hensen N."/>
            <person name="Bonometti L."/>
            <person name="Westerberg I."/>
            <person name="Brannstrom I.O."/>
            <person name="Guillou S."/>
            <person name="Cros-Aarteil S."/>
            <person name="Calhoun S."/>
            <person name="Kuo A."/>
            <person name="Mondo S."/>
            <person name="Pangilinan J."/>
            <person name="Riley R."/>
            <person name="Labutti K."/>
            <person name="Andreopoulos B."/>
            <person name="Lipzen A."/>
            <person name="Chen C."/>
            <person name="Yanf M."/>
            <person name="Daum C."/>
            <person name="Ng V."/>
            <person name="Clum A."/>
            <person name="Steindorff A."/>
            <person name="Ohm R."/>
            <person name="Martin F."/>
            <person name="Silar P."/>
            <person name="Natvig D."/>
            <person name="Lalanne C."/>
            <person name="Gautier V."/>
            <person name="Ament-Velasquez S.L."/>
            <person name="Kruys A."/>
            <person name="Hutchinson M.I."/>
            <person name="Powell A.J."/>
            <person name="Barry K."/>
            <person name="Miller A.N."/>
            <person name="Grigoriev I.V."/>
            <person name="Debuchy R."/>
            <person name="Gladieux P."/>
            <person name="Thoren M.H."/>
            <person name="Johannesson H."/>
        </authorList>
    </citation>
    <scope>NUCLEOTIDE SEQUENCE</scope>
    <source>
        <strain evidence="5">SMH4131-1</strain>
    </source>
</reference>
<dbReference type="Pfam" id="PF03972">
    <property type="entry name" value="MmgE_PrpD_N"/>
    <property type="match status" value="1"/>
</dbReference>
<keyword evidence="6" id="KW-1185">Reference proteome</keyword>
<comment type="similarity">
    <text evidence="1">Belongs to the PrpD family.</text>
</comment>
<dbReference type="PANTHER" id="PTHR16943">
    <property type="entry name" value="2-METHYLCITRATE DEHYDRATASE-RELATED"/>
    <property type="match status" value="1"/>
</dbReference>
<evidence type="ECO:0000259" key="4">
    <source>
        <dbReference type="Pfam" id="PF19305"/>
    </source>
</evidence>
<feature type="domain" description="MmgE/PrpD C-terminal" evidence="4">
    <location>
        <begin position="302"/>
        <end position="477"/>
    </location>
</feature>
<dbReference type="InterPro" id="IPR005656">
    <property type="entry name" value="MmgE_PrpD"/>
</dbReference>
<gene>
    <name evidence="5" type="ORF">B0T19DRAFT_457962</name>
</gene>
<dbReference type="Pfam" id="PF19305">
    <property type="entry name" value="MmgE_PrpD_C"/>
    <property type="match status" value="1"/>
</dbReference>
<dbReference type="InterPro" id="IPR045337">
    <property type="entry name" value="MmgE_PrpD_C"/>
</dbReference>
<dbReference type="Proteomes" id="UP001286456">
    <property type="component" value="Unassembled WGS sequence"/>
</dbReference>
<comment type="caution">
    <text evidence="5">The sequence shown here is derived from an EMBL/GenBank/DDBJ whole genome shotgun (WGS) entry which is preliminary data.</text>
</comment>
<dbReference type="GO" id="GO:0019679">
    <property type="term" value="P:propionate metabolic process, methylcitrate cycle"/>
    <property type="evidence" value="ECO:0007669"/>
    <property type="project" value="InterPro"/>
</dbReference>
<dbReference type="InterPro" id="IPR045336">
    <property type="entry name" value="MmgE_PrpD_N"/>
</dbReference>
<accession>A0AAE0MII5</accession>
<dbReference type="Gene3D" id="1.10.4100.10">
    <property type="entry name" value="2-methylcitrate dehydratase PrpD"/>
    <property type="match status" value="1"/>
</dbReference>
<sequence length="496" mass="54051">MTIINPDNNAELPYDEVIQRIVDYAYTFNTPSDAALLRAKAALLDSLGVAIESLKTSREAAALVGPLWPNAAATVSSSGGDTGFHLPGTTHSLDLLKGAFDMGALIRYLDHNDAFAGAEWGHPSDNLGAILATADILSRSHINGDGAAGTASVTVYRVLLAMIKAYEIQGVFQEHNAFNKVGLDHTLLVKIASTAVVSWLLGLTVDQALSAVSHAWADGHPLRLFRQSPNAGPRKGWAAGDACMRAVHLASLARAGQPGIRTALTDPRWGFYHTLYKDQEFILPRPFGCWVMENIVFKVTTAEGHALTAVEAALSLTQQLKARNLAATDITAIRCRTQKPAMVIINKRGPLHNPADRDHCLRYMVAVVLLKGSQIETADYQNGSPWATDPRVEALRAVISMEEDPQFTKDYHDSAVRSCTNALEVTMADGTTLEARVDFPFGHMRREETIALVREKAVENLRLGLCEDRVEKIIKTVTGEGFEEIEVSKFVDLFRA</sequence>
<dbReference type="AlphaFoldDB" id="A0AAE0MII5"/>
<reference evidence="5" key="1">
    <citation type="journal article" date="2023" name="Mol. Phylogenet. Evol.">
        <title>Genome-scale phylogeny and comparative genomics of the fungal order Sordariales.</title>
        <authorList>
            <person name="Hensen N."/>
            <person name="Bonometti L."/>
            <person name="Westerberg I."/>
            <person name="Brannstrom I.O."/>
            <person name="Guillou S."/>
            <person name="Cros-Aarteil S."/>
            <person name="Calhoun S."/>
            <person name="Haridas S."/>
            <person name="Kuo A."/>
            <person name="Mondo S."/>
            <person name="Pangilinan J."/>
            <person name="Riley R."/>
            <person name="LaButti K."/>
            <person name="Andreopoulos B."/>
            <person name="Lipzen A."/>
            <person name="Chen C."/>
            <person name="Yan M."/>
            <person name="Daum C."/>
            <person name="Ng V."/>
            <person name="Clum A."/>
            <person name="Steindorff A."/>
            <person name="Ohm R.A."/>
            <person name="Martin F."/>
            <person name="Silar P."/>
            <person name="Natvig D.O."/>
            <person name="Lalanne C."/>
            <person name="Gautier V."/>
            <person name="Ament-Velasquez S.L."/>
            <person name="Kruys A."/>
            <person name="Hutchinson M.I."/>
            <person name="Powell A.J."/>
            <person name="Barry K."/>
            <person name="Miller A.N."/>
            <person name="Grigoriev I.V."/>
            <person name="Debuchy R."/>
            <person name="Gladieux P."/>
            <person name="Hiltunen Thoren M."/>
            <person name="Johannesson H."/>
        </authorList>
    </citation>
    <scope>NUCLEOTIDE SEQUENCE</scope>
    <source>
        <strain evidence="5">SMH4131-1</strain>
    </source>
</reference>
<dbReference type="InterPro" id="IPR042183">
    <property type="entry name" value="MmgE/PrpD_sf_1"/>
</dbReference>
<dbReference type="InterPro" id="IPR012705">
    <property type="entry name" value="2Me_IsoCit_deHydtase_PrpD"/>
</dbReference>
<evidence type="ECO:0000256" key="1">
    <source>
        <dbReference type="ARBA" id="ARBA00006174"/>
    </source>
</evidence>
<dbReference type="PANTHER" id="PTHR16943:SF15">
    <property type="entry name" value="DEHYDRATASE (PRPD), PUTATIVE-RELATED"/>
    <property type="match status" value="1"/>
</dbReference>